<keyword evidence="2" id="KW-1185">Reference proteome</keyword>
<reference evidence="1 2" key="1">
    <citation type="journal article" date="2019" name="G3 (Bethesda)">
        <title>Sequencing of a Wild Apple (Malus baccata) Genome Unravels the Differences Between Cultivated and Wild Apple Species Regarding Disease Resistance and Cold Tolerance.</title>
        <authorList>
            <person name="Chen X."/>
        </authorList>
    </citation>
    <scope>NUCLEOTIDE SEQUENCE [LARGE SCALE GENOMIC DNA]</scope>
    <source>
        <strain evidence="2">cv. Shandingzi</strain>
        <tissue evidence="1">Leaves</tissue>
    </source>
</reference>
<proteinExistence type="predicted"/>
<organism evidence="1 2">
    <name type="scientific">Malus baccata</name>
    <name type="common">Siberian crab apple</name>
    <name type="synonym">Pyrus baccata</name>
    <dbReference type="NCBI Taxonomy" id="106549"/>
    <lineage>
        <taxon>Eukaryota</taxon>
        <taxon>Viridiplantae</taxon>
        <taxon>Streptophyta</taxon>
        <taxon>Embryophyta</taxon>
        <taxon>Tracheophyta</taxon>
        <taxon>Spermatophyta</taxon>
        <taxon>Magnoliopsida</taxon>
        <taxon>eudicotyledons</taxon>
        <taxon>Gunneridae</taxon>
        <taxon>Pentapetalae</taxon>
        <taxon>rosids</taxon>
        <taxon>fabids</taxon>
        <taxon>Rosales</taxon>
        <taxon>Rosaceae</taxon>
        <taxon>Amygdaloideae</taxon>
        <taxon>Maleae</taxon>
        <taxon>Malus</taxon>
    </lineage>
</organism>
<dbReference type="PANTHER" id="PTHR47481">
    <property type="match status" value="1"/>
</dbReference>
<dbReference type="AlphaFoldDB" id="A0A540NTL6"/>
<comment type="caution">
    <text evidence="1">The sequence shown here is derived from an EMBL/GenBank/DDBJ whole genome shotgun (WGS) entry which is preliminary data.</text>
</comment>
<sequence>MWNRLKEQFSKVTQTMQFVLKTIKKGNDFITFYLQRIKDARDCLFTVGACFDDNDILIPTLNGLPAEYNTIRYIIRGHETVISMKYLRSRFLLKRL</sequence>
<dbReference type="Proteomes" id="UP000315295">
    <property type="component" value="Unassembled WGS sequence"/>
</dbReference>
<evidence type="ECO:0008006" key="3">
    <source>
        <dbReference type="Google" id="ProtNLM"/>
    </source>
</evidence>
<dbReference type="EMBL" id="VIEB01000005">
    <property type="protein sequence ID" value="TQE14305.1"/>
    <property type="molecule type" value="Genomic_DNA"/>
</dbReference>
<gene>
    <name evidence="1" type="ORF">C1H46_000224</name>
</gene>
<evidence type="ECO:0000313" key="1">
    <source>
        <dbReference type="EMBL" id="TQE14305.1"/>
    </source>
</evidence>
<protein>
    <recommendedName>
        <fullName evidence="3">Retrovirus-related Pol polyprotein from transposon TNT 1-94</fullName>
    </recommendedName>
</protein>
<accession>A0A540NTL6</accession>
<dbReference type="PANTHER" id="PTHR47481:SF14">
    <property type="entry name" value="RETROTRANSPOSON COPIA-LIKE N-TERMINAL DOMAIN-CONTAINING PROTEIN"/>
    <property type="match status" value="1"/>
</dbReference>
<evidence type="ECO:0000313" key="2">
    <source>
        <dbReference type="Proteomes" id="UP000315295"/>
    </source>
</evidence>
<name>A0A540NTL6_MALBA</name>